<evidence type="ECO:0000259" key="1">
    <source>
        <dbReference type="Pfam" id="PF01368"/>
    </source>
</evidence>
<dbReference type="AlphaFoldDB" id="A0A0B6F434"/>
<dbReference type="RefSeq" id="WP_042531307.1">
    <property type="nucleotide sequence ID" value="NZ_CP010827.1"/>
</dbReference>
<dbReference type="KEGG" id="csx:CSING_08330"/>
<dbReference type="Pfam" id="PF02272">
    <property type="entry name" value="DHHA1"/>
    <property type="match status" value="1"/>
</dbReference>
<dbReference type="SUPFAM" id="SSF64182">
    <property type="entry name" value="DHH phosphoesterases"/>
    <property type="match status" value="1"/>
</dbReference>
<evidence type="ECO:0000259" key="2">
    <source>
        <dbReference type="Pfam" id="PF02272"/>
    </source>
</evidence>
<gene>
    <name evidence="3" type="ORF">CSING_08330</name>
</gene>
<dbReference type="InterPro" id="IPR001667">
    <property type="entry name" value="DDH_dom"/>
</dbReference>
<dbReference type="GO" id="GO:0003676">
    <property type="term" value="F:nucleic acid binding"/>
    <property type="evidence" value="ECO:0007669"/>
    <property type="project" value="InterPro"/>
</dbReference>
<dbReference type="Proteomes" id="UP000031890">
    <property type="component" value="Chromosome"/>
</dbReference>
<evidence type="ECO:0000313" key="3">
    <source>
        <dbReference type="EMBL" id="AJI79185.1"/>
    </source>
</evidence>
<dbReference type="PANTHER" id="PTHR47618:SF1">
    <property type="entry name" value="BIFUNCTIONAL OLIGORIBONUCLEASE AND PAP PHOSPHATASE NRNA"/>
    <property type="match status" value="1"/>
</dbReference>
<dbReference type="InterPro" id="IPR038763">
    <property type="entry name" value="DHH_sf"/>
</dbReference>
<dbReference type="Gene3D" id="3.10.310.30">
    <property type="match status" value="1"/>
</dbReference>
<organism evidence="3 4">
    <name type="scientific">Corynebacterium singulare</name>
    <dbReference type="NCBI Taxonomy" id="161899"/>
    <lineage>
        <taxon>Bacteria</taxon>
        <taxon>Bacillati</taxon>
        <taxon>Actinomycetota</taxon>
        <taxon>Actinomycetes</taxon>
        <taxon>Mycobacteriales</taxon>
        <taxon>Corynebacteriaceae</taxon>
        <taxon>Corynebacterium</taxon>
    </lineage>
</organism>
<dbReference type="HOGENOM" id="CLU_039720_0_0_11"/>
<dbReference type="OrthoDB" id="9803668at2"/>
<dbReference type="InterPro" id="IPR003156">
    <property type="entry name" value="DHHA1_dom"/>
</dbReference>
<reference evidence="3 4" key="1">
    <citation type="journal article" date="2015" name="Genome Announc.">
        <title>Complete Genome Sequence and Annotation of Corynebacterium singulare DSM 44357, Isolated from a Human Semen Specimen.</title>
        <authorList>
            <person name="Merten M."/>
            <person name="Brinkrolf K."/>
            <person name="Albersmeier A."/>
            <person name="Kutter Y."/>
            <person name="Ruckert C."/>
            <person name="Tauch A."/>
        </authorList>
    </citation>
    <scope>NUCLEOTIDE SEQUENCE [LARGE SCALE GENOMIC DNA]</scope>
    <source>
        <strain evidence="3">IBS B52218</strain>
    </source>
</reference>
<name>A0A0B6F434_9CORY</name>
<evidence type="ECO:0000313" key="4">
    <source>
        <dbReference type="Proteomes" id="UP000031890"/>
    </source>
</evidence>
<dbReference type="PANTHER" id="PTHR47618">
    <property type="entry name" value="BIFUNCTIONAL OLIGORIBONUCLEASE AND PAP PHOSPHATASE NRNA"/>
    <property type="match status" value="1"/>
</dbReference>
<protein>
    <submittedName>
        <fullName evidence="3">Exopolyphosphatase-like enzyme</fullName>
    </submittedName>
</protein>
<dbReference type="STRING" id="161899.CSING_08330"/>
<dbReference type="EMBL" id="CP010827">
    <property type="protein sequence ID" value="AJI79185.1"/>
    <property type="molecule type" value="Genomic_DNA"/>
</dbReference>
<feature type="domain" description="DHHA1" evidence="2">
    <location>
        <begin position="243"/>
        <end position="308"/>
    </location>
</feature>
<accession>A0A0B6F434</accession>
<feature type="domain" description="DDH" evidence="1">
    <location>
        <begin position="18"/>
        <end position="163"/>
    </location>
</feature>
<dbReference type="InterPro" id="IPR051319">
    <property type="entry name" value="Oligoribo/pAp-PDE_c-di-AMP_PDE"/>
</dbReference>
<dbReference type="Pfam" id="PF01368">
    <property type="entry name" value="DHH"/>
    <property type="match status" value="1"/>
</dbReference>
<proteinExistence type="predicted"/>
<sequence>MSRTNYQSAVDALVQASSICIITHLRPDADAVGSAAALTLALRQRGKETRTVIGQRRDISANLFSIPTVDEIELVDDLPKGYDLYVTVDCGSLDRTGSVAAEIAEMAAAGRVLCIDHHASNEGFGSINVVDPVCESTTVVLLDILDRVSIQIDRVIAHCLYAGLVTDTGNFRWGRPAMHDIAARLMLYGLDTKQIALELMDSNTADDLQMIGRVLSGLSIEEAGEHRLAVLFVPYEEVASHADSAIESFVDYVRALKGTDIGVVFKEQAPQVWAVSLRSSVVNCADVALTFGGGGHVPAAGYTAHGTPEEVTAQLVGALT</sequence>
<dbReference type="Gene3D" id="3.90.1640.10">
    <property type="entry name" value="inorganic pyrophosphatase (n-terminal core)"/>
    <property type="match status" value="1"/>
</dbReference>